<accession>A0AA37SMK2</accession>
<evidence type="ECO:0000259" key="3">
    <source>
        <dbReference type="SMART" id="SM00829"/>
    </source>
</evidence>
<dbReference type="NCBIfam" id="TIGR02824">
    <property type="entry name" value="quinone_pig3"/>
    <property type="match status" value="1"/>
</dbReference>
<protein>
    <submittedName>
        <fullName evidence="4">NAD(P)H quinone oxidoreductase</fullName>
    </submittedName>
</protein>
<keyword evidence="2" id="KW-0560">Oxidoreductase</keyword>
<dbReference type="Pfam" id="PF08240">
    <property type="entry name" value="ADH_N"/>
    <property type="match status" value="1"/>
</dbReference>
<dbReference type="SMART" id="SM00829">
    <property type="entry name" value="PKS_ER"/>
    <property type="match status" value="1"/>
</dbReference>
<keyword evidence="1" id="KW-0521">NADP</keyword>
<evidence type="ECO:0000256" key="2">
    <source>
        <dbReference type="ARBA" id="ARBA00023002"/>
    </source>
</evidence>
<sequence length="315" mass="34357">MKGIVTENKSVKFDSFDIPKYSPSQCLVEIHYAGINRADLLQKAGLYPPPPGESDILGLEFSGVIKEVGSEVNHLKAGDAVCTIVASGAYAEYVAVEAAHLIKVPENLSLETVAAMPEAFITAYQSLVFIANIKEGEKVLIHAGASGVGAAAIQMAKNLGAHVICTSSAGKHEFCYELGADQCVNYKEEAFEEVLSNMDMVLDLIGGSYFKKNLAVLGMDGRMVMLGFLGGVNVDTVNIASIVGKRLNIQGSTLRARSKEYKTNLIGRFSDEFIKDNYFPFQTNVDRVFEWEEVESAHTFMQENKNKGKILLKIK</sequence>
<evidence type="ECO:0000256" key="1">
    <source>
        <dbReference type="ARBA" id="ARBA00022857"/>
    </source>
</evidence>
<dbReference type="Proteomes" id="UP001156666">
    <property type="component" value="Unassembled WGS sequence"/>
</dbReference>
<reference evidence="4" key="2">
    <citation type="submission" date="2023-01" db="EMBL/GenBank/DDBJ databases">
        <title>Draft genome sequence of Portibacter lacus strain NBRC 108769.</title>
        <authorList>
            <person name="Sun Q."/>
            <person name="Mori K."/>
        </authorList>
    </citation>
    <scope>NUCLEOTIDE SEQUENCE</scope>
    <source>
        <strain evidence="4">NBRC 108769</strain>
    </source>
</reference>
<dbReference type="InterPro" id="IPR013154">
    <property type="entry name" value="ADH-like_N"/>
</dbReference>
<dbReference type="Pfam" id="PF00107">
    <property type="entry name" value="ADH_zinc_N"/>
    <property type="match status" value="1"/>
</dbReference>
<dbReference type="RefSeq" id="WP_235293919.1">
    <property type="nucleotide sequence ID" value="NZ_BSOH01000010.1"/>
</dbReference>
<organism evidence="4 5">
    <name type="scientific">Portibacter lacus</name>
    <dbReference type="NCBI Taxonomy" id="1099794"/>
    <lineage>
        <taxon>Bacteria</taxon>
        <taxon>Pseudomonadati</taxon>
        <taxon>Bacteroidota</taxon>
        <taxon>Saprospiria</taxon>
        <taxon>Saprospirales</taxon>
        <taxon>Haliscomenobacteraceae</taxon>
        <taxon>Portibacter</taxon>
    </lineage>
</organism>
<keyword evidence="5" id="KW-1185">Reference proteome</keyword>
<dbReference type="InterPro" id="IPR014189">
    <property type="entry name" value="Quinone_OxRdtase_PIG3"/>
</dbReference>
<dbReference type="Gene3D" id="3.90.180.10">
    <property type="entry name" value="Medium-chain alcohol dehydrogenases, catalytic domain"/>
    <property type="match status" value="1"/>
</dbReference>
<reference evidence="4" key="1">
    <citation type="journal article" date="2014" name="Int. J. Syst. Evol. Microbiol.">
        <title>Complete genome sequence of Corynebacterium casei LMG S-19264T (=DSM 44701T), isolated from a smear-ripened cheese.</title>
        <authorList>
            <consortium name="US DOE Joint Genome Institute (JGI-PGF)"/>
            <person name="Walter F."/>
            <person name="Albersmeier A."/>
            <person name="Kalinowski J."/>
            <person name="Ruckert C."/>
        </authorList>
    </citation>
    <scope>NUCLEOTIDE SEQUENCE</scope>
    <source>
        <strain evidence="4">NBRC 108769</strain>
    </source>
</reference>
<proteinExistence type="predicted"/>
<comment type="caution">
    <text evidence="4">The sequence shown here is derived from an EMBL/GenBank/DDBJ whole genome shotgun (WGS) entry which is preliminary data.</text>
</comment>
<dbReference type="PANTHER" id="PTHR48106">
    <property type="entry name" value="QUINONE OXIDOREDUCTASE PIG3-RELATED"/>
    <property type="match status" value="1"/>
</dbReference>
<dbReference type="CDD" id="cd05276">
    <property type="entry name" value="p53_inducible_oxidoreductase"/>
    <property type="match status" value="1"/>
</dbReference>
<evidence type="ECO:0000313" key="5">
    <source>
        <dbReference type="Proteomes" id="UP001156666"/>
    </source>
</evidence>
<evidence type="ECO:0000313" key="4">
    <source>
        <dbReference type="EMBL" id="GLR17206.1"/>
    </source>
</evidence>
<dbReference type="SUPFAM" id="SSF51735">
    <property type="entry name" value="NAD(P)-binding Rossmann-fold domains"/>
    <property type="match status" value="1"/>
</dbReference>
<gene>
    <name evidence="4" type="primary">qor</name>
    <name evidence="4" type="ORF">GCM10007940_18210</name>
</gene>
<dbReference type="InterPro" id="IPR011032">
    <property type="entry name" value="GroES-like_sf"/>
</dbReference>
<name>A0AA37SMK2_9BACT</name>
<dbReference type="GO" id="GO:0016651">
    <property type="term" value="F:oxidoreductase activity, acting on NAD(P)H"/>
    <property type="evidence" value="ECO:0007669"/>
    <property type="project" value="TreeGrafter"/>
</dbReference>
<dbReference type="InterPro" id="IPR013149">
    <property type="entry name" value="ADH-like_C"/>
</dbReference>
<dbReference type="Gene3D" id="3.40.50.720">
    <property type="entry name" value="NAD(P)-binding Rossmann-like Domain"/>
    <property type="match status" value="1"/>
</dbReference>
<dbReference type="SUPFAM" id="SSF50129">
    <property type="entry name" value="GroES-like"/>
    <property type="match status" value="1"/>
</dbReference>
<dbReference type="InterPro" id="IPR036291">
    <property type="entry name" value="NAD(P)-bd_dom_sf"/>
</dbReference>
<feature type="domain" description="Enoyl reductase (ER)" evidence="3">
    <location>
        <begin position="6"/>
        <end position="312"/>
    </location>
</feature>
<dbReference type="PANTHER" id="PTHR48106:SF18">
    <property type="entry name" value="QUINONE OXIDOREDUCTASE PIG3"/>
    <property type="match status" value="1"/>
</dbReference>
<dbReference type="EMBL" id="BSOH01000010">
    <property type="protein sequence ID" value="GLR17206.1"/>
    <property type="molecule type" value="Genomic_DNA"/>
</dbReference>
<dbReference type="AlphaFoldDB" id="A0AA37SMK2"/>
<dbReference type="InterPro" id="IPR020843">
    <property type="entry name" value="ER"/>
</dbReference>
<dbReference type="GO" id="GO:0070402">
    <property type="term" value="F:NADPH binding"/>
    <property type="evidence" value="ECO:0007669"/>
    <property type="project" value="TreeGrafter"/>
</dbReference>